<evidence type="ECO:0000256" key="4">
    <source>
        <dbReference type="SAM" id="MobiDB-lite"/>
    </source>
</evidence>
<dbReference type="Pfam" id="PF09444">
    <property type="entry name" value="MRC1"/>
    <property type="match status" value="1"/>
</dbReference>
<feature type="compositionally biased region" description="Basic residues" evidence="4">
    <location>
        <begin position="303"/>
        <end position="315"/>
    </location>
</feature>
<accession>A0A6G1M0P9</accession>
<feature type="compositionally biased region" description="Basic and acidic residues" evidence="4">
    <location>
        <begin position="606"/>
        <end position="620"/>
    </location>
</feature>
<sequence>MSSPTPSLSSREYRSPSPPQSPKLDFSLTPKSKLKALLAQFSDSDDEPTSKRVTTTRRGISVNMDDDDDEDDEEDVPVARSRARATKIIGSDDEDEDVEMEDVDANIPSNKINAADRLRQQLSMGTLEKETTPEPDQDDEDGETTPKPARRRILKKKQSPIQSPVTSPIRVSDSESLDLNAIDFTIKPKKQKKAEKGKGKASEKKKKSKKSKKLVVAGSGSGSEPNPHGSDSDDASLGSLDEDENAFIAESRLQQLVNQKRKANKKKEDEEEAKRQARLEASDQFQDADLMFSDESGGEAGKKQRKKPAARKASKKALFEMRAETQRMARNQEFNLEPIKKVVHSVDSLWVKFGLVNPNAKPEPVKVKIPPPEPSSSVPVTSQMEQSSPPTTLGTSPTAKVNNEEAQREPLVGDDDDVVVQDDDDDFPTLEQLMAEPQQPKKEEPVNKGKEKAVDKDIEMLDLPKGKKLGFASLPKNKAGNKRKPFVEFVVPATSSQDPDDSDELEILPPQPKKPVAKSDPLKDLKRLANQGADRAKLRGRYAKGPVRDDNWQGDLIKKAKQQIKADEAAKRESFRKQGLSVPTQEEIIKEASYKEDLVEKARIEALEQKDKERREEARRRGIKLADLSDSDDEDYEGSGSEDDDEEDGVAFSGSESEGEEEEEVADEDMGEAEQEDESASPPSAQRSSSPIRLSSMREMAESDDEDALESAISQSRLRRRGRAVVNDEDEEDEDEEGDRTITQIPSLVETPKKAVSFGTTELPMGLTQMFNSSTPSQVVSPVKDQSKIFGGLGNQPPVMGLTQMFDSQGDSQPANPFANLQSDAPVLGLTQMFNSQAASQTSPQKDNPFSALGNKAPVMGLTQMFESSMDGGDAGNRMDILRGNIPEDLNISQVPLDMNIRSSPKFDSTQNNSLLDLEYSQSQIEYEPESLLGDGLALSTQMSFAPEPDMGFQYNPKDAPPRFRESSQATIVSDYHRGIVQSGLTEATVLLSPEPSMPRKKKGRLVRKNRVDGSEKGESDAEGVNSGSEEQVDAFSVLGKKSKKVVETYDKKASGAKNMFQEAAEESEDEYAGLGGGSDDEETDEEALAEMEDMIDNETKDEDDGAHAELDLKRAVAEDEKMIQKVMKDVKNKKLGKRGGYDLDDDSEDEARDRMLRRQKKNEAERRRILMMDDNIAKLDHNPKRQAFLKTIEQTKGERNFLDDEDEDDEYDFAVHEDSQTPNEEQESIIQVPDSQSGGESAPLSNQPVIEVPDSQQMVAETPQGHKIGNPRRTGPSKKRKQHAQLLVQRTVSSLLDDGTDRYQAEGGSDSDSDLEIESYEEITKRRKVNFIDRVAVKRGATTTSETAKLAFHQGNTDPTGQFRLPLLRRTTTNDISETTTVAPKAAFVETTTKMSRGKASGASINFQAREATRQKNLEKATNSSGRRREEKKVMGARRADAANIFNAGGFS</sequence>
<feature type="region of interest" description="Disordered" evidence="4">
    <location>
        <begin position="39"/>
        <end position="316"/>
    </location>
</feature>
<feature type="compositionally biased region" description="Basic residues" evidence="4">
    <location>
        <begin position="203"/>
        <end position="213"/>
    </location>
</feature>
<feature type="compositionally biased region" description="Acidic residues" evidence="4">
    <location>
        <begin position="91"/>
        <end position="104"/>
    </location>
</feature>
<proteinExistence type="predicted"/>
<feature type="compositionally biased region" description="Basic and acidic residues" evidence="4">
    <location>
        <begin position="266"/>
        <end position="281"/>
    </location>
</feature>
<feature type="region of interest" description="Disordered" evidence="4">
    <location>
        <begin position="490"/>
        <end position="555"/>
    </location>
</feature>
<feature type="region of interest" description="Disordered" evidence="4">
    <location>
        <begin position="606"/>
        <end position="746"/>
    </location>
</feature>
<evidence type="ECO:0000313" key="6">
    <source>
        <dbReference type="EMBL" id="KAF3212667.1"/>
    </source>
</evidence>
<gene>
    <name evidence="6" type="ORF">TWF191_010412</name>
</gene>
<organism evidence="6 7">
    <name type="scientific">Orbilia oligospora</name>
    <name type="common">Nematode-trapping fungus</name>
    <name type="synonym">Arthrobotrys oligospora</name>
    <dbReference type="NCBI Taxonomy" id="2813651"/>
    <lineage>
        <taxon>Eukaryota</taxon>
        <taxon>Fungi</taxon>
        <taxon>Dikarya</taxon>
        <taxon>Ascomycota</taxon>
        <taxon>Pezizomycotina</taxon>
        <taxon>Orbiliomycetes</taxon>
        <taxon>Orbiliales</taxon>
        <taxon>Orbiliaceae</taxon>
        <taxon>Orbilia</taxon>
    </lineage>
</organism>
<keyword evidence="2" id="KW-0597">Phosphoprotein</keyword>
<feature type="region of interest" description="Disordered" evidence="4">
    <location>
        <begin position="1399"/>
        <end position="1438"/>
    </location>
</feature>
<keyword evidence="3" id="KW-0539">Nucleus</keyword>
<dbReference type="GO" id="GO:0033314">
    <property type="term" value="P:mitotic DNA replication checkpoint signaling"/>
    <property type="evidence" value="ECO:0007669"/>
    <property type="project" value="TreeGrafter"/>
</dbReference>
<feature type="compositionally biased region" description="Acidic residues" evidence="4">
    <location>
        <begin position="64"/>
        <end position="76"/>
    </location>
</feature>
<feature type="region of interest" description="Disordered" evidence="4">
    <location>
        <begin position="357"/>
        <end position="459"/>
    </location>
</feature>
<feature type="compositionally biased region" description="Basic and acidic residues" evidence="4">
    <location>
        <begin position="1428"/>
        <end position="1438"/>
    </location>
</feature>
<feature type="compositionally biased region" description="Polar residues" evidence="4">
    <location>
        <begin position="1234"/>
        <end position="1260"/>
    </location>
</feature>
<feature type="region of interest" description="Disordered" evidence="4">
    <location>
        <begin position="1135"/>
        <end position="1168"/>
    </location>
</feature>
<feature type="compositionally biased region" description="Acidic residues" evidence="4">
    <location>
        <begin position="1204"/>
        <end position="1213"/>
    </location>
</feature>
<evidence type="ECO:0000256" key="1">
    <source>
        <dbReference type="ARBA" id="ARBA00004123"/>
    </source>
</evidence>
<dbReference type="InterPro" id="IPR018564">
    <property type="entry name" value="Repl_chkpnt_MRC1_dom"/>
</dbReference>
<dbReference type="GO" id="GO:0005634">
    <property type="term" value="C:nucleus"/>
    <property type="evidence" value="ECO:0007669"/>
    <property type="project" value="UniProtKB-SubCell"/>
</dbReference>
<dbReference type="PANTHER" id="PTHR14396">
    <property type="entry name" value="CLASPIN"/>
    <property type="match status" value="1"/>
</dbReference>
<feature type="compositionally biased region" description="Acidic residues" evidence="4">
    <location>
        <begin position="657"/>
        <end position="679"/>
    </location>
</feature>
<feature type="compositionally biased region" description="Basic and acidic residues" evidence="4">
    <location>
        <begin position="1010"/>
        <end position="1020"/>
    </location>
</feature>
<feature type="compositionally biased region" description="Low complexity" evidence="4">
    <location>
        <begin position="680"/>
        <end position="691"/>
    </location>
</feature>
<feature type="region of interest" description="Disordered" evidence="4">
    <location>
        <begin position="991"/>
        <end position="1031"/>
    </location>
</feature>
<feature type="compositionally biased region" description="Basic and acidic residues" evidence="4">
    <location>
        <begin position="1152"/>
        <end position="1168"/>
    </location>
</feature>
<evidence type="ECO:0000259" key="5">
    <source>
        <dbReference type="Pfam" id="PF09444"/>
    </source>
</evidence>
<dbReference type="PANTHER" id="PTHR14396:SF10">
    <property type="entry name" value="CLASPIN"/>
    <property type="match status" value="1"/>
</dbReference>
<feature type="compositionally biased region" description="Polar residues" evidence="4">
    <location>
        <begin position="1"/>
        <end position="10"/>
    </location>
</feature>
<dbReference type="InterPro" id="IPR024146">
    <property type="entry name" value="Claspin"/>
</dbReference>
<feature type="compositionally biased region" description="Acidic residues" evidence="4">
    <location>
        <begin position="412"/>
        <end position="428"/>
    </location>
</feature>
<name>A0A6G1M0P9_ORBOL</name>
<feature type="compositionally biased region" description="Basic and acidic residues" evidence="4">
    <location>
        <begin position="1194"/>
        <end position="1203"/>
    </location>
</feature>
<feature type="domain" description="DNA replication checkpoint mediator MRC1" evidence="5">
    <location>
        <begin position="1054"/>
        <end position="1192"/>
    </location>
</feature>
<dbReference type="EMBL" id="WIPF01000081">
    <property type="protein sequence ID" value="KAF3212667.1"/>
    <property type="molecule type" value="Genomic_DNA"/>
</dbReference>
<comment type="subcellular location">
    <subcellularLocation>
        <location evidence="1">Nucleus</location>
    </subcellularLocation>
</comment>
<feature type="compositionally biased region" description="Basic residues" evidence="4">
    <location>
        <begin position="999"/>
        <end position="1009"/>
    </location>
</feature>
<feature type="compositionally biased region" description="Basic and acidic residues" evidence="4">
    <location>
        <begin position="439"/>
        <end position="459"/>
    </location>
</feature>
<feature type="compositionally biased region" description="Basic residues" evidence="4">
    <location>
        <begin position="148"/>
        <end position="158"/>
    </location>
</feature>
<feature type="region of interest" description="Disordered" evidence="4">
    <location>
        <begin position="1182"/>
        <end position="1285"/>
    </location>
</feature>
<feature type="compositionally biased region" description="Low complexity" evidence="4">
    <location>
        <begin position="387"/>
        <end position="398"/>
    </location>
</feature>
<dbReference type="GO" id="GO:0007095">
    <property type="term" value="P:mitotic G2 DNA damage checkpoint signaling"/>
    <property type="evidence" value="ECO:0007669"/>
    <property type="project" value="TreeGrafter"/>
</dbReference>
<feature type="compositionally biased region" description="Acidic residues" evidence="4">
    <location>
        <begin position="629"/>
        <end position="649"/>
    </location>
</feature>
<reference evidence="6 7" key="1">
    <citation type="submission" date="2019-06" db="EMBL/GenBank/DDBJ databases">
        <authorList>
            <person name="Palmer J.M."/>
        </authorList>
    </citation>
    <scope>NUCLEOTIDE SEQUENCE [LARGE SCALE GENOMIC DNA]</scope>
    <source>
        <strain evidence="6 7">TWF191</strain>
    </source>
</reference>
<protein>
    <recommendedName>
        <fullName evidence="5">DNA replication checkpoint mediator MRC1 domain-containing protein</fullName>
    </recommendedName>
</protein>
<evidence type="ECO:0000256" key="3">
    <source>
        <dbReference type="ARBA" id="ARBA00023242"/>
    </source>
</evidence>
<evidence type="ECO:0000256" key="2">
    <source>
        <dbReference type="ARBA" id="ARBA00022553"/>
    </source>
</evidence>
<feature type="region of interest" description="Disordered" evidence="4">
    <location>
        <begin position="1054"/>
        <end position="1087"/>
    </location>
</feature>
<evidence type="ECO:0000313" key="7">
    <source>
        <dbReference type="Proteomes" id="UP000483672"/>
    </source>
</evidence>
<comment type="caution">
    <text evidence="6">The sequence shown here is derived from an EMBL/GenBank/DDBJ whole genome shotgun (WGS) entry which is preliminary data.</text>
</comment>
<feature type="compositionally biased region" description="Acidic residues" evidence="4">
    <location>
        <begin position="727"/>
        <end position="738"/>
    </location>
</feature>
<dbReference type="GO" id="GO:0010997">
    <property type="term" value="F:anaphase-promoting complex binding"/>
    <property type="evidence" value="ECO:0007669"/>
    <property type="project" value="TreeGrafter"/>
</dbReference>
<dbReference type="Proteomes" id="UP000483672">
    <property type="component" value="Unassembled WGS sequence"/>
</dbReference>
<feature type="compositionally biased region" description="Acidic residues" evidence="4">
    <location>
        <begin position="133"/>
        <end position="143"/>
    </location>
</feature>
<feature type="region of interest" description="Disordered" evidence="4">
    <location>
        <begin position="1"/>
        <end position="27"/>
    </location>
</feature>